<name>A0A834HCY2_RHOSS</name>
<evidence type="ECO:0008006" key="4">
    <source>
        <dbReference type="Google" id="ProtNLM"/>
    </source>
</evidence>
<evidence type="ECO:0000256" key="1">
    <source>
        <dbReference type="ARBA" id="ARBA00005336"/>
    </source>
</evidence>
<accession>A0A834HCY2</accession>
<dbReference type="OrthoDB" id="1548694at2759"/>
<evidence type="ECO:0000313" key="2">
    <source>
        <dbReference type="EMBL" id="KAF7150035.1"/>
    </source>
</evidence>
<dbReference type="InterPro" id="IPR044993">
    <property type="entry name" value="BXL"/>
</dbReference>
<dbReference type="AlphaFoldDB" id="A0A834HCY2"/>
<sequence>MNDMSMRANATLNFPGRTYRFYHHKSIYGFGHGLSYSTFSKFITSAPSTIVIKPLSKNHQNNTLSPDSTALQPNGQAIDVSSTNYLNLRFQIGFAMKNDGLVNGTHVVLVYSGNRRVQRGLLGCRAWSWSGLRGKTKMVKMELDVCKRLSLVDGEVKRKAVIGQHELMVAWLGLLVKGK</sequence>
<dbReference type="Proteomes" id="UP000626092">
    <property type="component" value="Unassembled WGS sequence"/>
</dbReference>
<proteinExistence type="inferred from homology"/>
<comment type="similarity">
    <text evidence="1">Belongs to the glycosyl hydrolase 3 family.</text>
</comment>
<dbReference type="PANTHER" id="PTHR42721">
    <property type="entry name" value="SUGAR HYDROLASE-RELATED"/>
    <property type="match status" value="1"/>
</dbReference>
<evidence type="ECO:0000313" key="3">
    <source>
        <dbReference type="Proteomes" id="UP000626092"/>
    </source>
</evidence>
<dbReference type="GO" id="GO:0031222">
    <property type="term" value="P:arabinan catabolic process"/>
    <property type="evidence" value="ECO:0007669"/>
    <property type="project" value="TreeGrafter"/>
</dbReference>
<dbReference type="GO" id="GO:0009044">
    <property type="term" value="F:xylan 1,4-beta-xylosidase activity"/>
    <property type="evidence" value="ECO:0007669"/>
    <property type="project" value="InterPro"/>
</dbReference>
<reference evidence="2" key="1">
    <citation type="submission" date="2019-11" db="EMBL/GenBank/DDBJ databases">
        <authorList>
            <person name="Liu Y."/>
            <person name="Hou J."/>
            <person name="Li T.-Q."/>
            <person name="Guan C.-H."/>
            <person name="Wu X."/>
            <person name="Wu H.-Z."/>
            <person name="Ling F."/>
            <person name="Zhang R."/>
            <person name="Shi X.-G."/>
            <person name="Ren J.-P."/>
            <person name="Chen E.-F."/>
            <person name="Sun J.-M."/>
        </authorList>
    </citation>
    <scope>NUCLEOTIDE SEQUENCE</scope>
    <source>
        <strain evidence="2">Adult_tree_wgs_1</strain>
        <tissue evidence="2">Leaves</tissue>
    </source>
</reference>
<organism evidence="2 3">
    <name type="scientific">Rhododendron simsii</name>
    <name type="common">Sims's rhododendron</name>
    <dbReference type="NCBI Taxonomy" id="118357"/>
    <lineage>
        <taxon>Eukaryota</taxon>
        <taxon>Viridiplantae</taxon>
        <taxon>Streptophyta</taxon>
        <taxon>Embryophyta</taxon>
        <taxon>Tracheophyta</taxon>
        <taxon>Spermatophyta</taxon>
        <taxon>Magnoliopsida</taxon>
        <taxon>eudicotyledons</taxon>
        <taxon>Gunneridae</taxon>
        <taxon>Pentapetalae</taxon>
        <taxon>asterids</taxon>
        <taxon>Ericales</taxon>
        <taxon>Ericaceae</taxon>
        <taxon>Ericoideae</taxon>
        <taxon>Rhodoreae</taxon>
        <taxon>Rhododendron</taxon>
    </lineage>
</organism>
<dbReference type="GO" id="GO:0045493">
    <property type="term" value="P:xylan catabolic process"/>
    <property type="evidence" value="ECO:0007669"/>
    <property type="project" value="InterPro"/>
</dbReference>
<dbReference type="GO" id="GO:0046556">
    <property type="term" value="F:alpha-L-arabinofuranosidase activity"/>
    <property type="evidence" value="ECO:0007669"/>
    <property type="project" value="TreeGrafter"/>
</dbReference>
<keyword evidence="3" id="KW-1185">Reference proteome</keyword>
<protein>
    <recommendedName>
        <fullName evidence="4">Fibronectin type III-like domain-containing protein</fullName>
    </recommendedName>
</protein>
<comment type="caution">
    <text evidence="2">The sequence shown here is derived from an EMBL/GenBank/DDBJ whole genome shotgun (WGS) entry which is preliminary data.</text>
</comment>
<dbReference type="EMBL" id="WJXA01000002">
    <property type="protein sequence ID" value="KAF7150035.1"/>
    <property type="molecule type" value="Genomic_DNA"/>
</dbReference>
<dbReference type="PANTHER" id="PTHR42721:SF3">
    <property type="entry name" value="BETA-D-XYLOSIDASE 5-RELATED"/>
    <property type="match status" value="1"/>
</dbReference>
<gene>
    <name evidence="2" type="ORF">RHSIM_Rhsim02G0052000</name>
</gene>